<evidence type="ECO:0000256" key="1">
    <source>
        <dbReference type="ARBA" id="ARBA00006915"/>
    </source>
</evidence>
<dbReference type="FunFam" id="3.40.1030.10:FF:000003">
    <property type="entry name" value="Pyrimidine-nucleoside phosphorylase"/>
    <property type="match status" value="1"/>
</dbReference>
<dbReference type="InterPro" id="IPR000312">
    <property type="entry name" value="Glycosyl_Trfase_fam3"/>
</dbReference>
<dbReference type="PANTHER" id="PTHR10515">
    <property type="entry name" value="THYMIDINE PHOSPHORYLASE"/>
    <property type="match status" value="1"/>
</dbReference>
<dbReference type="GO" id="GO:0006213">
    <property type="term" value="P:pyrimidine nucleoside metabolic process"/>
    <property type="evidence" value="ECO:0007669"/>
    <property type="project" value="InterPro"/>
</dbReference>
<dbReference type="SUPFAM" id="SSF52418">
    <property type="entry name" value="Nucleoside phosphorylase/phosphoribosyltransferase catalytic domain"/>
    <property type="match status" value="1"/>
</dbReference>
<feature type="non-terminal residue" evidence="7">
    <location>
        <position position="315"/>
    </location>
</feature>
<dbReference type="Pfam" id="PF00591">
    <property type="entry name" value="Glycos_transf_3"/>
    <property type="match status" value="1"/>
</dbReference>
<dbReference type="GO" id="GO:0004645">
    <property type="term" value="F:1,4-alpha-oligoglucan phosphorylase activity"/>
    <property type="evidence" value="ECO:0007669"/>
    <property type="project" value="InterPro"/>
</dbReference>
<feature type="domain" description="Pyrimidine nucleoside phosphorylase C-terminal" evidence="6">
    <location>
        <begin position="260"/>
        <end position="315"/>
    </location>
</feature>
<name>A0A382S4M2_9ZZZZ</name>
<dbReference type="InterPro" id="IPR036566">
    <property type="entry name" value="PYNP-like_C_sf"/>
</dbReference>
<sequence length="315" mass="33609">VGDKVSLILAPILAACDLYVPMISGRGLGHTGGTLDKFDSIPGYNTKPQIEIFCKVVKDVGCAIIGQTSNLAPADKKLYSIRDISGTIESIPLITSSILSKKIASGLKSLVLDVKVGNGSFNDTNEIAINLATSLVRVAKGAGLNCEAILTDMNQVLGWNAGHSLEVKESIEYLTNNKKNKRLENITNALVSSVLVMIKKMNKDDALKKIDEVVNSGKAAEKFEEMVSALGGPKQILTSYQSDLPKASYIGKIIASKSGFVHSIQTRDLGLILIELGGGRKQINDKINFSIGYEHVVDVGSPVDTSTPLVTVHTS</sequence>
<evidence type="ECO:0000313" key="7">
    <source>
        <dbReference type="EMBL" id="SVD04859.1"/>
    </source>
</evidence>
<dbReference type="InterPro" id="IPR000053">
    <property type="entry name" value="Thymidine/pyrmidine_PPase"/>
</dbReference>
<dbReference type="EMBL" id="UINC01126399">
    <property type="protein sequence ID" value="SVD04859.1"/>
    <property type="molecule type" value="Genomic_DNA"/>
</dbReference>
<keyword evidence="4" id="KW-0808">Transferase</keyword>
<dbReference type="Pfam" id="PF07831">
    <property type="entry name" value="PYNP_C"/>
    <property type="match status" value="1"/>
</dbReference>
<protein>
    <recommendedName>
        <fullName evidence="8">Pyrimidine nucleoside phosphorylase C-terminal domain-containing protein</fullName>
    </recommendedName>
</protein>
<dbReference type="Gene3D" id="3.40.1030.10">
    <property type="entry name" value="Nucleoside phosphorylase/phosphoribosyltransferase catalytic domain"/>
    <property type="match status" value="1"/>
</dbReference>
<dbReference type="SUPFAM" id="SSF54680">
    <property type="entry name" value="Pyrimidine nucleoside phosphorylase C-terminal domain"/>
    <property type="match status" value="1"/>
</dbReference>
<evidence type="ECO:0000256" key="4">
    <source>
        <dbReference type="ARBA" id="ARBA00022679"/>
    </source>
</evidence>
<dbReference type="GO" id="GO:0006206">
    <property type="term" value="P:pyrimidine nucleobase metabolic process"/>
    <property type="evidence" value="ECO:0007669"/>
    <property type="project" value="InterPro"/>
</dbReference>
<evidence type="ECO:0000259" key="5">
    <source>
        <dbReference type="Pfam" id="PF00591"/>
    </source>
</evidence>
<feature type="non-terminal residue" evidence="7">
    <location>
        <position position="1"/>
    </location>
</feature>
<comment type="similarity">
    <text evidence="1">Belongs to the thymidine/pyrimidine-nucleoside phosphorylase family.</text>
</comment>
<evidence type="ECO:0000256" key="3">
    <source>
        <dbReference type="ARBA" id="ARBA00022676"/>
    </source>
</evidence>
<gene>
    <name evidence="7" type="ORF">METZ01_LOCUS357713</name>
</gene>
<evidence type="ECO:0000256" key="2">
    <source>
        <dbReference type="ARBA" id="ARBA00011738"/>
    </source>
</evidence>
<dbReference type="PANTHER" id="PTHR10515:SF0">
    <property type="entry name" value="THYMIDINE PHOSPHORYLASE"/>
    <property type="match status" value="1"/>
</dbReference>
<comment type="subunit">
    <text evidence="2">Homodimer.</text>
</comment>
<feature type="domain" description="Glycosyl transferase family 3" evidence="5">
    <location>
        <begin position="5"/>
        <end position="220"/>
    </location>
</feature>
<dbReference type="Gene3D" id="3.90.1170.30">
    <property type="entry name" value="Pyrimidine nucleoside phosphorylase-like, C-terminal domain"/>
    <property type="match status" value="1"/>
</dbReference>
<proteinExistence type="inferred from homology"/>
<dbReference type="AlphaFoldDB" id="A0A382S4M2"/>
<dbReference type="InterPro" id="IPR017872">
    <property type="entry name" value="Pyrmidine_PPase_CS"/>
</dbReference>
<accession>A0A382S4M2</accession>
<dbReference type="NCBIfam" id="NF004490">
    <property type="entry name" value="PRK05820.1"/>
    <property type="match status" value="1"/>
</dbReference>
<dbReference type="GO" id="GO:0005829">
    <property type="term" value="C:cytosol"/>
    <property type="evidence" value="ECO:0007669"/>
    <property type="project" value="TreeGrafter"/>
</dbReference>
<organism evidence="7">
    <name type="scientific">marine metagenome</name>
    <dbReference type="NCBI Taxonomy" id="408172"/>
    <lineage>
        <taxon>unclassified sequences</taxon>
        <taxon>metagenomes</taxon>
        <taxon>ecological metagenomes</taxon>
    </lineage>
</organism>
<dbReference type="PROSITE" id="PS00647">
    <property type="entry name" value="THYMID_PHOSPHORYLASE"/>
    <property type="match status" value="1"/>
</dbReference>
<reference evidence="7" key="1">
    <citation type="submission" date="2018-05" db="EMBL/GenBank/DDBJ databases">
        <authorList>
            <person name="Lanie J.A."/>
            <person name="Ng W.-L."/>
            <person name="Kazmierczak K.M."/>
            <person name="Andrzejewski T.M."/>
            <person name="Davidsen T.M."/>
            <person name="Wayne K.J."/>
            <person name="Tettelin H."/>
            <person name="Glass J.I."/>
            <person name="Rusch D."/>
            <person name="Podicherti R."/>
            <person name="Tsui H.-C.T."/>
            <person name="Winkler M.E."/>
        </authorList>
    </citation>
    <scope>NUCLEOTIDE SEQUENCE</scope>
</reference>
<evidence type="ECO:0000259" key="6">
    <source>
        <dbReference type="Pfam" id="PF07831"/>
    </source>
</evidence>
<dbReference type="GO" id="GO:0009032">
    <property type="term" value="F:thymidine phosphorylase activity"/>
    <property type="evidence" value="ECO:0007669"/>
    <property type="project" value="TreeGrafter"/>
</dbReference>
<keyword evidence="3" id="KW-0328">Glycosyltransferase</keyword>
<dbReference type="InterPro" id="IPR035902">
    <property type="entry name" value="Nuc_phospho_transferase"/>
</dbReference>
<dbReference type="InterPro" id="IPR013102">
    <property type="entry name" value="PYNP_C"/>
</dbReference>
<evidence type="ECO:0008006" key="8">
    <source>
        <dbReference type="Google" id="ProtNLM"/>
    </source>
</evidence>